<dbReference type="GO" id="GO:0016020">
    <property type="term" value="C:membrane"/>
    <property type="evidence" value="ECO:0007669"/>
    <property type="project" value="UniProtKB-SubCell"/>
</dbReference>
<proteinExistence type="inferred from homology"/>
<dbReference type="Proteomes" id="UP000191612">
    <property type="component" value="Unassembled WGS sequence"/>
</dbReference>
<dbReference type="InterPro" id="IPR049326">
    <property type="entry name" value="Rhodopsin_dom_fungi"/>
</dbReference>
<comment type="similarity">
    <text evidence="5">Belongs to the SAT4 family.</text>
</comment>
<keyword evidence="3 6" id="KW-1133">Transmembrane helix</keyword>
<evidence type="ECO:0000313" key="8">
    <source>
        <dbReference type="EMBL" id="OQD94206.1"/>
    </source>
</evidence>
<dbReference type="EMBL" id="MDYO01000027">
    <property type="protein sequence ID" value="OQD94206.1"/>
    <property type="molecule type" value="Genomic_DNA"/>
</dbReference>
<evidence type="ECO:0000256" key="2">
    <source>
        <dbReference type="ARBA" id="ARBA00022692"/>
    </source>
</evidence>
<comment type="caution">
    <text evidence="8">The sequence shown here is derived from an EMBL/GenBank/DDBJ whole genome shotgun (WGS) entry which is preliminary data.</text>
</comment>
<feature type="transmembrane region" description="Helical" evidence="6">
    <location>
        <begin position="220"/>
        <end position="239"/>
    </location>
</feature>
<feature type="transmembrane region" description="Helical" evidence="6">
    <location>
        <begin position="259"/>
        <end position="283"/>
    </location>
</feature>
<dbReference type="AlphaFoldDB" id="A0A1V6QYZ1"/>
<feature type="transmembrane region" description="Helical" evidence="6">
    <location>
        <begin position="26"/>
        <end position="50"/>
    </location>
</feature>
<sequence length="374" mass="41685">MEAAVENLWPRELSAERKAFLAQSKIPDILVCNVILLVLATGGLLVRLFVRLRYLTGINIDDVICMTSWAFTFILCFTVMLMTKYGFGKHVGTVSSFSDRAMFLKLDFVIMLAYVLALGTIKMSFCLLYLHIFPGRKFRICCWLLLAGIVTHTIAETLVVIFQCTPVHKAWDATGLVEGTCVDMNIFYYANFAIKMASDLALFTMPIPKVLQLKMSMGKRAGLAVMFGLGLLVCMTSIIRISYLNTFKDDHTWSLVNAMNWSCVEVAVAIFIACIPSFNTLIIHRFPKLQRLLGLGTNKGDASRSARAYGSSSRRVYDGLSSDPPNSLKLKQMTGESHVDVETSHNESQERIMHAGIQITTAVSVNNKIVSYDL</sequence>
<feature type="domain" description="Rhodopsin" evidence="7">
    <location>
        <begin position="46"/>
        <end position="282"/>
    </location>
</feature>
<name>A0A1V6QYZ1_9EURO</name>
<feature type="transmembrane region" description="Helical" evidence="6">
    <location>
        <begin position="142"/>
        <end position="162"/>
    </location>
</feature>
<protein>
    <recommendedName>
        <fullName evidence="7">Rhodopsin domain-containing protein</fullName>
    </recommendedName>
</protein>
<evidence type="ECO:0000259" key="7">
    <source>
        <dbReference type="Pfam" id="PF20684"/>
    </source>
</evidence>
<keyword evidence="2 6" id="KW-0812">Transmembrane</keyword>
<organism evidence="8 9">
    <name type="scientific">Penicillium solitum</name>
    <dbReference type="NCBI Taxonomy" id="60172"/>
    <lineage>
        <taxon>Eukaryota</taxon>
        <taxon>Fungi</taxon>
        <taxon>Dikarya</taxon>
        <taxon>Ascomycota</taxon>
        <taxon>Pezizomycotina</taxon>
        <taxon>Eurotiomycetes</taxon>
        <taxon>Eurotiomycetidae</taxon>
        <taxon>Eurotiales</taxon>
        <taxon>Aspergillaceae</taxon>
        <taxon>Penicillium</taxon>
    </lineage>
</organism>
<dbReference type="PANTHER" id="PTHR33048:SF123">
    <property type="entry name" value="INTEGRAL MEMBRANE PROTEIN"/>
    <property type="match status" value="1"/>
</dbReference>
<feature type="transmembrane region" description="Helical" evidence="6">
    <location>
        <begin position="62"/>
        <end position="88"/>
    </location>
</feature>
<evidence type="ECO:0000256" key="1">
    <source>
        <dbReference type="ARBA" id="ARBA00004141"/>
    </source>
</evidence>
<keyword evidence="4 6" id="KW-0472">Membrane</keyword>
<comment type="subcellular location">
    <subcellularLocation>
        <location evidence="1">Membrane</location>
        <topology evidence="1">Multi-pass membrane protein</topology>
    </subcellularLocation>
</comment>
<evidence type="ECO:0000256" key="6">
    <source>
        <dbReference type="SAM" id="Phobius"/>
    </source>
</evidence>
<accession>A0A1V6QYZ1</accession>
<keyword evidence="9" id="KW-1185">Reference proteome</keyword>
<dbReference type="InterPro" id="IPR052337">
    <property type="entry name" value="SAT4-like"/>
</dbReference>
<dbReference type="Pfam" id="PF20684">
    <property type="entry name" value="Fung_rhodopsin"/>
    <property type="match status" value="1"/>
</dbReference>
<evidence type="ECO:0000256" key="5">
    <source>
        <dbReference type="ARBA" id="ARBA00038359"/>
    </source>
</evidence>
<evidence type="ECO:0000313" key="9">
    <source>
        <dbReference type="Proteomes" id="UP000191612"/>
    </source>
</evidence>
<dbReference type="PANTHER" id="PTHR33048">
    <property type="entry name" value="PTH11-LIKE INTEGRAL MEMBRANE PROTEIN (AFU_ORTHOLOGUE AFUA_5G11245)"/>
    <property type="match status" value="1"/>
</dbReference>
<evidence type="ECO:0000256" key="4">
    <source>
        <dbReference type="ARBA" id="ARBA00023136"/>
    </source>
</evidence>
<gene>
    <name evidence="8" type="ORF">PENSOL_c027G05473</name>
</gene>
<feature type="transmembrane region" description="Helical" evidence="6">
    <location>
        <begin position="108"/>
        <end position="130"/>
    </location>
</feature>
<evidence type="ECO:0000256" key="3">
    <source>
        <dbReference type="ARBA" id="ARBA00022989"/>
    </source>
</evidence>
<reference evidence="9" key="1">
    <citation type="journal article" date="2017" name="Nat. Microbiol.">
        <title>Global analysis of biosynthetic gene clusters reveals vast potential of secondary metabolite production in Penicillium species.</title>
        <authorList>
            <person name="Nielsen J.C."/>
            <person name="Grijseels S."/>
            <person name="Prigent S."/>
            <person name="Ji B."/>
            <person name="Dainat J."/>
            <person name="Nielsen K.F."/>
            <person name="Frisvad J.C."/>
            <person name="Workman M."/>
            <person name="Nielsen J."/>
        </authorList>
    </citation>
    <scope>NUCLEOTIDE SEQUENCE [LARGE SCALE GENOMIC DNA]</scope>
    <source>
        <strain evidence="9">IBT 29525</strain>
    </source>
</reference>